<organism evidence="2 3">
    <name type="scientific">Plasmodium falciparum Tanzania</name>
    <name type="common">2000708</name>
    <dbReference type="NCBI Taxonomy" id="1036725"/>
    <lineage>
        <taxon>Eukaryota</taxon>
        <taxon>Sar</taxon>
        <taxon>Alveolata</taxon>
        <taxon>Apicomplexa</taxon>
        <taxon>Aconoidasida</taxon>
        <taxon>Haemosporida</taxon>
        <taxon>Plasmodiidae</taxon>
        <taxon>Plasmodium</taxon>
        <taxon>Plasmodium (Laverania)</taxon>
    </lineage>
</organism>
<feature type="signal peptide" evidence="1">
    <location>
        <begin position="1"/>
        <end position="22"/>
    </location>
</feature>
<name>A0A024WEB0_PLAFA</name>
<reference evidence="2 3" key="2">
    <citation type="submission" date="2013-02" db="EMBL/GenBank/DDBJ databases">
        <title>The Genome Sequence of Plasmodium falciparum Tanzania (2000708).</title>
        <authorList>
            <consortium name="The Broad Institute Genome Sequencing Platform"/>
            <consortium name="The Broad Institute Genome Sequencing Center for Infectious Disease"/>
            <person name="Neafsey D."/>
            <person name="Cheeseman I."/>
            <person name="Volkman S."/>
            <person name="Adams J."/>
            <person name="Walker B."/>
            <person name="Young S.K."/>
            <person name="Zeng Q."/>
            <person name="Gargeya S."/>
            <person name="Fitzgerald M."/>
            <person name="Haas B."/>
            <person name="Abouelleil A."/>
            <person name="Alvarado L."/>
            <person name="Arachchi H.M."/>
            <person name="Berlin A.M."/>
            <person name="Chapman S.B."/>
            <person name="Dewar J."/>
            <person name="Goldberg J."/>
            <person name="Griggs A."/>
            <person name="Gujja S."/>
            <person name="Hansen M."/>
            <person name="Howarth C."/>
            <person name="Imamovic A."/>
            <person name="Larimer J."/>
            <person name="McCowan C."/>
            <person name="Murphy C."/>
            <person name="Neiman D."/>
            <person name="Pearson M."/>
            <person name="Priest M."/>
            <person name="Roberts A."/>
            <person name="Saif S."/>
            <person name="Shea T."/>
            <person name="Sisk P."/>
            <person name="Sykes S."/>
            <person name="Wortman J."/>
            <person name="Nusbaum C."/>
            <person name="Birren B."/>
        </authorList>
    </citation>
    <scope>NUCLEOTIDE SEQUENCE [LARGE SCALE GENOMIC DNA]</scope>
    <source>
        <strain evidence="3">Tanzania (2000708)</strain>
    </source>
</reference>
<dbReference type="Proteomes" id="UP000030708">
    <property type="component" value="Unassembled WGS sequence"/>
</dbReference>
<evidence type="ECO:0000256" key="1">
    <source>
        <dbReference type="SAM" id="SignalP"/>
    </source>
</evidence>
<evidence type="ECO:0000313" key="2">
    <source>
        <dbReference type="EMBL" id="ETW38556.1"/>
    </source>
</evidence>
<accession>A0A024WEB0</accession>
<gene>
    <name evidence="2" type="ORF">PFTANZ_00719</name>
</gene>
<evidence type="ECO:0000313" key="3">
    <source>
        <dbReference type="Proteomes" id="UP000030708"/>
    </source>
</evidence>
<dbReference type="AlphaFoldDB" id="A0A024WEB0"/>
<keyword evidence="1" id="KW-0732">Signal</keyword>
<feature type="chain" id="PRO_5001537111" description="Merozoite surface protein C-terminal domain-containing protein" evidence="1">
    <location>
        <begin position="23"/>
        <end position="99"/>
    </location>
</feature>
<evidence type="ECO:0008006" key="4">
    <source>
        <dbReference type="Google" id="ProtNLM"/>
    </source>
</evidence>
<protein>
    <recommendedName>
        <fullName evidence="4">Merozoite surface protein C-terminal domain-containing protein</fullName>
    </recommendedName>
</protein>
<dbReference type="EMBL" id="KI926304">
    <property type="protein sequence ID" value="ETW38556.1"/>
    <property type="molecule type" value="Genomic_DNA"/>
</dbReference>
<reference evidence="2 3" key="1">
    <citation type="submission" date="2013-02" db="EMBL/GenBank/DDBJ databases">
        <title>The Genome Annotation of Plasmodium falciparum Tanzania (2000708).</title>
        <authorList>
            <consortium name="The Broad Institute Genome Sequencing Platform"/>
            <consortium name="The Broad Institute Genome Sequencing Center for Infectious Disease"/>
            <person name="Neafsey D."/>
            <person name="Hoffman S."/>
            <person name="Volkman S."/>
            <person name="Rosenthal P."/>
            <person name="Walker B."/>
            <person name="Young S.K."/>
            <person name="Zeng Q."/>
            <person name="Gargeya S."/>
            <person name="Fitzgerald M."/>
            <person name="Haas B."/>
            <person name="Abouelleil A."/>
            <person name="Allen A.W."/>
            <person name="Alvarado L."/>
            <person name="Arachchi H.M."/>
            <person name="Berlin A.M."/>
            <person name="Chapman S.B."/>
            <person name="Gainer-Dewar J."/>
            <person name="Goldberg J."/>
            <person name="Griggs A."/>
            <person name="Gujja S."/>
            <person name="Hansen M."/>
            <person name="Howarth C."/>
            <person name="Imamovic A."/>
            <person name="Ireland A."/>
            <person name="Larimer J."/>
            <person name="McCowan C."/>
            <person name="Murphy C."/>
            <person name="Pearson M."/>
            <person name="Poon T.W."/>
            <person name="Priest M."/>
            <person name="Roberts A."/>
            <person name="Saif S."/>
            <person name="Shea T."/>
            <person name="Sisk P."/>
            <person name="Sykes S."/>
            <person name="Wortman J."/>
            <person name="Nusbaum C."/>
            <person name="Birren B."/>
        </authorList>
    </citation>
    <scope>NUCLEOTIDE SEQUENCE [LARGE SCALE GENOMIC DNA]</scope>
    <source>
        <strain evidence="3">Tanzania (2000708)</strain>
    </source>
</reference>
<proteinExistence type="predicted"/>
<dbReference type="OrthoDB" id="376903at2759"/>
<sequence length="99" mass="11613">MKILFFFFVILSFFNIIEIIGSKDLEEKSFNGVNHSEEKYEDLDDISQKKLIESLMVNVENEDNDEKNINKYNIFNYILKASLDLLLIKPIATILNYNS</sequence>